<proteinExistence type="predicted"/>
<name>A0AAD5PZT3_9CRUS</name>
<protein>
    <submittedName>
        <fullName evidence="1">Uncharacterized protein</fullName>
    </submittedName>
</protein>
<comment type="caution">
    <text evidence="1">The sequence shown here is derived from an EMBL/GenBank/DDBJ whole genome shotgun (WGS) entry which is preliminary data.</text>
</comment>
<sequence>MALVTEIPDQSPILLKDFKRGIRSRKLLDNCVLLEFLSSRRHLRLPRKEVKVDMADYKAGIFLEYVNQLKDNHFFLIHRTTMYLPYHSDSILTRVTPGLLGQ</sequence>
<evidence type="ECO:0000313" key="1">
    <source>
        <dbReference type="EMBL" id="KAI9561480.1"/>
    </source>
</evidence>
<dbReference type="AlphaFoldDB" id="A0AAD5PZT3"/>
<evidence type="ECO:0000313" key="2">
    <source>
        <dbReference type="Proteomes" id="UP000820818"/>
    </source>
</evidence>
<reference evidence="1 2" key="1">
    <citation type="submission" date="2022-05" db="EMBL/GenBank/DDBJ databases">
        <title>A multi-omics perspective on studying reproductive biology in Daphnia sinensis.</title>
        <authorList>
            <person name="Jia J."/>
        </authorList>
    </citation>
    <scope>NUCLEOTIDE SEQUENCE [LARGE SCALE GENOMIC DNA]</scope>
    <source>
        <strain evidence="1 2">WSL</strain>
    </source>
</reference>
<gene>
    <name evidence="1" type="ORF">GHT06_012438</name>
</gene>
<dbReference type="EMBL" id="WJBH02000003">
    <property type="protein sequence ID" value="KAI9561480.1"/>
    <property type="molecule type" value="Genomic_DNA"/>
</dbReference>
<keyword evidence="2" id="KW-1185">Reference proteome</keyword>
<accession>A0AAD5PZT3</accession>
<dbReference type="Proteomes" id="UP000820818">
    <property type="component" value="Linkage Group LG3"/>
</dbReference>
<organism evidence="1 2">
    <name type="scientific">Daphnia sinensis</name>
    <dbReference type="NCBI Taxonomy" id="1820382"/>
    <lineage>
        <taxon>Eukaryota</taxon>
        <taxon>Metazoa</taxon>
        <taxon>Ecdysozoa</taxon>
        <taxon>Arthropoda</taxon>
        <taxon>Crustacea</taxon>
        <taxon>Branchiopoda</taxon>
        <taxon>Diplostraca</taxon>
        <taxon>Cladocera</taxon>
        <taxon>Anomopoda</taxon>
        <taxon>Daphniidae</taxon>
        <taxon>Daphnia</taxon>
        <taxon>Daphnia similis group</taxon>
    </lineage>
</organism>